<dbReference type="Proteomes" id="UP000316649">
    <property type="component" value="Unassembled WGS sequence"/>
</dbReference>
<dbReference type="OrthoDB" id="5797406at2"/>
<reference evidence="1 2" key="1">
    <citation type="submission" date="2019-07" db="EMBL/GenBank/DDBJ databases">
        <title>The pathways for chlorine oxyanion respiration interact through the shared metabolite chlorate.</title>
        <authorList>
            <person name="Barnum T.P."/>
            <person name="Cheng Y."/>
            <person name="Hill K.A."/>
            <person name="Lucas L.N."/>
            <person name="Carlson H.K."/>
            <person name="Coates J.D."/>
        </authorList>
    </citation>
    <scope>NUCLEOTIDE SEQUENCE [LARGE SCALE GENOMIC DNA]</scope>
    <source>
        <strain evidence="1 2">BK-1</strain>
    </source>
</reference>
<organism evidence="1 2">
    <name type="scientific">Sedimenticola selenatireducens</name>
    <dbReference type="NCBI Taxonomy" id="191960"/>
    <lineage>
        <taxon>Bacteria</taxon>
        <taxon>Pseudomonadati</taxon>
        <taxon>Pseudomonadota</taxon>
        <taxon>Gammaproteobacteria</taxon>
        <taxon>Chromatiales</taxon>
        <taxon>Sedimenticolaceae</taxon>
        <taxon>Sedimenticola</taxon>
    </lineage>
</organism>
<accession>A0A558DXN7</accession>
<protein>
    <submittedName>
        <fullName evidence="1">DUF3106 domain-containing protein</fullName>
    </submittedName>
</protein>
<dbReference type="Pfam" id="PF11304">
    <property type="entry name" value="DUF3106"/>
    <property type="match status" value="1"/>
</dbReference>
<proteinExistence type="predicted"/>
<gene>
    <name evidence="1" type="ORF">FHP88_16130</name>
</gene>
<evidence type="ECO:0000313" key="2">
    <source>
        <dbReference type="Proteomes" id="UP000316649"/>
    </source>
</evidence>
<evidence type="ECO:0000313" key="1">
    <source>
        <dbReference type="EMBL" id="TVO70976.1"/>
    </source>
</evidence>
<dbReference type="InterPro" id="IPR021455">
    <property type="entry name" value="DUF3106"/>
</dbReference>
<sequence length="202" mass="24500">MLKNCLMQSYWNFSPTGKRKMASGLIPQPWNRRFNCTMRQQERSSIMINHGPRILLALILLVLTMPAIAAELDWDQLSAEEQRILKPFGDRWETLSDERRQKLQKGAQRWQNMTPEQRQQAKQRIQTWKKLSPEEQASIRQKYQAFKKLPPAQQERIRKLRERFQLMPPERRKALRERWKNLSAEERAQVKRRLIQRQRRRE</sequence>
<dbReference type="EMBL" id="VMNH01000023">
    <property type="protein sequence ID" value="TVO70976.1"/>
    <property type="molecule type" value="Genomic_DNA"/>
</dbReference>
<name>A0A558DXN7_9GAMM</name>
<comment type="caution">
    <text evidence="1">The sequence shown here is derived from an EMBL/GenBank/DDBJ whole genome shotgun (WGS) entry which is preliminary data.</text>
</comment>
<dbReference type="AlphaFoldDB" id="A0A558DXN7"/>
<keyword evidence="2" id="KW-1185">Reference proteome</keyword>